<feature type="region of interest" description="Disordered" evidence="16">
    <location>
        <begin position="131"/>
        <end position="151"/>
    </location>
</feature>
<keyword evidence="3" id="KW-1003">Cell membrane</keyword>
<evidence type="ECO:0000256" key="17">
    <source>
        <dbReference type="SAM" id="SignalP"/>
    </source>
</evidence>
<evidence type="ECO:0000313" key="20">
    <source>
        <dbReference type="Proteomes" id="UP000239322"/>
    </source>
</evidence>
<comment type="subcellular location">
    <subcellularLocation>
        <location evidence="1">Cell membrane</location>
        <topology evidence="1">Single-pass type I membrane protein</topology>
    </subcellularLocation>
</comment>
<evidence type="ECO:0000313" key="19">
    <source>
        <dbReference type="EMBL" id="PRH79253.1"/>
    </source>
</evidence>
<reference evidence="19 20" key="1">
    <citation type="submission" date="2018-03" db="EMBL/GenBank/DDBJ databases">
        <title>Novel Streptomyces sp. from soil.</title>
        <authorList>
            <person name="Tan G.Y.A."/>
            <person name="Lee Z.Y."/>
        </authorList>
    </citation>
    <scope>NUCLEOTIDE SEQUENCE [LARGE SCALE GENOMIC DNA]</scope>
    <source>
        <strain evidence="19 20">ST5x</strain>
    </source>
</reference>
<keyword evidence="10" id="KW-1133">Transmembrane helix</keyword>
<feature type="domain" description="ALK/LTK-like glycine-rich" evidence="18">
    <location>
        <begin position="125"/>
        <end position="353"/>
    </location>
</feature>
<evidence type="ECO:0000256" key="13">
    <source>
        <dbReference type="ARBA" id="ARBA00023157"/>
    </source>
</evidence>
<feature type="chain" id="PRO_5015616036" description="receptor protein-tyrosine kinase" evidence="17">
    <location>
        <begin position="41"/>
        <end position="377"/>
    </location>
</feature>
<evidence type="ECO:0000256" key="3">
    <source>
        <dbReference type="ARBA" id="ARBA00022475"/>
    </source>
</evidence>
<comment type="caution">
    <text evidence="19">The sequence shown here is derived from an EMBL/GenBank/DDBJ whole genome shotgun (WGS) entry which is preliminary data.</text>
</comment>
<keyword evidence="20" id="KW-1185">Reference proteome</keyword>
<evidence type="ECO:0000256" key="14">
    <source>
        <dbReference type="ARBA" id="ARBA00023170"/>
    </source>
</evidence>
<dbReference type="Proteomes" id="UP000239322">
    <property type="component" value="Unassembled WGS sequence"/>
</dbReference>
<evidence type="ECO:0000256" key="8">
    <source>
        <dbReference type="ARBA" id="ARBA00022777"/>
    </source>
</evidence>
<keyword evidence="7" id="KW-0547">Nucleotide-binding</keyword>
<evidence type="ECO:0000256" key="9">
    <source>
        <dbReference type="ARBA" id="ARBA00022840"/>
    </source>
</evidence>
<evidence type="ECO:0000256" key="15">
    <source>
        <dbReference type="ARBA" id="ARBA00023180"/>
    </source>
</evidence>
<proteinExistence type="predicted"/>
<sequence>MCLFGFVEWSVRSVSVNRRLSRAAVTAVVLGLCAPSAAYAAVEPPPPIIFGDGNQVAGRDINNTAGRDNNIGSTVDVVPVTSPSTPPVGGVGSQQPQCTATGACSLTYRYTGEDRVFVVPDNANSFTVTLTGAGGGGNDPSSSASNASGGRGSVLRATIPITAQGVAPDEILTVVVGGRGGTGGGYTGGRGGYNGGGNGGDLSPQDNDYVDLVGAGGGGASDIRSVPPSQPGSLAARLLVAAGGGGGGAPYTGLSGGEGGAGDQRGNGSRDGADPGGPGTQTAGGVPGNPAANPAGFGTFGRGGDAPTVAFSSPGGGGGGYYGGGAGGWIPTGTYRGAGGGGGSSFFSDYAAQAGRSLSTATTYEPSVVITWQQTSS</sequence>
<feature type="compositionally biased region" description="Gly residues" evidence="16">
    <location>
        <begin position="250"/>
        <end position="265"/>
    </location>
</feature>
<dbReference type="GO" id="GO:0004714">
    <property type="term" value="F:transmembrane receptor protein tyrosine kinase activity"/>
    <property type="evidence" value="ECO:0007669"/>
    <property type="project" value="UniProtKB-EC"/>
</dbReference>
<keyword evidence="8" id="KW-0418">Kinase</keyword>
<evidence type="ECO:0000256" key="7">
    <source>
        <dbReference type="ARBA" id="ARBA00022741"/>
    </source>
</evidence>
<dbReference type="GO" id="GO:0005524">
    <property type="term" value="F:ATP binding"/>
    <property type="evidence" value="ECO:0007669"/>
    <property type="project" value="UniProtKB-KW"/>
</dbReference>
<evidence type="ECO:0000256" key="16">
    <source>
        <dbReference type="SAM" id="MobiDB-lite"/>
    </source>
</evidence>
<keyword evidence="14" id="KW-0675">Receptor</keyword>
<keyword evidence="13" id="KW-1015">Disulfide bond</keyword>
<keyword evidence="9" id="KW-0067">ATP-binding</keyword>
<keyword evidence="5" id="KW-0812">Transmembrane</keyword>
<keyword evidence="11" id="KW-0472">Membrane</keyword>
<feature type="signal peptide" evidence="17">
    <location>
        <begin position="1"/>
        <end position="40"/>
    </location>
</feature>
<dbReference type="AlphaFoldDB" id="A0A2S9PY20"/>
<organism evidence="19 20">
    <name type="scientific">Streptomyces solincola</name>
    <dbReference type="NCBI Taxonomy" id="2100817"/>
    <lineage>
        <taxon>Bacteria</taxon>
        <taxon>Bacillati</taxon>
        <taxon>Actinomycetota</taxon>
        <taxon>Actinomycetes</taxon>
        <taxon>Kitasatosporales</taxon>
        <taxon>Streptomycetaceae</taxon>
        <taxon>Streptomyces</taxon>
    </lineage>
</organism>
<accession>A0A2S9PY20</accession>
<dbReference type="EMBL" id="PVLV01000129">
    <property type="protein sequence ID" value="PRH79253.1"/>
    <property type="molecule type" value="Genomic_DNA"/>
</dbReference>
<protein>
    <recommendedName>
        <fullName evidence="2">receptor protein-tyrosine kinase</fullName>
        <ecNumber evidence="2">2.7.10.1</ecNumber>
    </recommendedName>
</protein>
<evidence type="ECO:0000256" key="1">
    <source>
        <dbReference type="ARBA" id="ARBA00004251"/>
    </source>
</evidence>
<evidence type="ECO:0000256" key="12">
    <source>
        <dbReference type="ARBA" id="ARBA00023137"/>
    </source>
</evidence>
<evidence type="ECO:0000259" key="18">
    <source>
        <dbReference type="Pfam" id="PF12810"/>
    </source>
</evidence>
<dbReference type="Pfam" id="PF12810">
    <property type="entry name" value="ALK_LTK_GRD"/>
    <property type="match status" value="1"/>
</dbReference>
<feature type="compositionally biased region" description="Low complexity" evidence="16">
    <location>
        <begin position="139"/>
        <end position="148"/>
    </location>
</feature>
<evidence type="ECO:0000256" key="11">
    <source>
        <dbReference type="ARBA" id="ARBA00023136"/>
    </source>
</evidence>
<keyword evidence="12" id="KW-0829">Tyrosine-protein kinase</keyword>
<name>A0A2S9PY20_9ACTN</name>
<evidence type="ECO:0000256" key="4">
    <source>
        <dbReference type="ARBA" id="ARBA00022679"/>
    </source>
</evidence>
<feature type="region of interest" description="Disordered" evidence="16">
    <location>
        <begin position="250"/>
        <end position="301"/>
    </location>
</feature>
<dbReference type="EC" id="2.7.10.1" evidence="2"/>
<evidence type="ECO:0000256" key="10">
    <source>
        <dbReference type="ARBA" id="ARBA00022989"/>
    </source>
</evidence>
<evidence type="ECO:0000256" key="2">
    <source>
        <dbReference type="ARBA" id="ARBA00011902"/>
    </source>
</evidence>
<dbReference type="InterPro" id="IPR055163">
    <property type="entry name" value="ALK/LTK-like_GRD"/>
</dbReference>
<keyword evidence="15" id="KW-0325">Glycoprotein</keyword>
<gene>
    <name evidence="19" type="ORF">C6N75_10600</name>
</gene>
<evidence type="ECO:0000256" key="6">
    <source>
        <dbReference type="ARBA" id="ARBA00022729"/>
    </source>
</evidence>
<keyword evidence="4" id="KW-0808">Transferase</keyword>
<evidence type="ECO:0000256" key="5">
    <source>
        <dbReference type="ARBA" id="ARBA00022692"/>
    </source>
</evidence>
<dbReference type="GO" id="GO:0005886">
    <property type="term" value="C:plasma membrane"/>
    <property type="evidence" value="ECO:0007669"/>
    <property type="project" value="UniProtKB-SubCell"/>
</dbReference>
<keyword evidence="6 17" id="KW-0732">Signal</keyword>